<keyword evidence="3" id="KW-0732">Signal</keyword>
<dbReference type="AlphaFoldDB" id="A0AAN9BZH2"/>
<protein>
    <submittedName>
        <fullName evidence="4">Uncharacterized protein</fullName>
    </submittedName>
</protein>
<name>A0AAN9BZH2_9CAEN</name>
<organism evidence="4 5">
    <name type="scientific">Littorina saxatilis</name>
    <dbReference type="NCBI Taxonomy" id="31220"/>
    <lineage>
        <taxon>Eukaryota</taxon>
        <taxon>Metazoa</taxon>
        <taxon>Spiralia</taxon>
        <taxon>Lophotrochozoa</taxon>
        <taxon>Mollusca</taxon>
        <taxon>Gastropoda</taxon>
        <taxon>Caenogastropoda</taxon>
        <taxon>Littorinimorpha</taxon>
        <taxon>Littorinoidea</taxon>
        <taxon>Littorinidae</taxon>
        <taxon>Littorina</taxon>
    </lineage>
</organism>
<dbReference type="PANTHER" id="PTHR23159:SF60">
    <property type="entry name" value="SPINDLE ASSEMBLY ABNORMAL PROTEIN 4"/>
    <property type="match status" value="1"/>
</dbReference>
<feature type="coiled-coil region" evidence="1">
    <location>
        <begin position="279"/>
        <end position="306"/>
    </location>
</feature>
<sequence length="1133" mass="125818">MSPHRPLSLLLLLLGCFSEFRTEKSGNSPPVTKQDAVPAKEHAKDVLKQQEKDLTKKAKGEDSGQKTELIKLIQQLEDAHKDLKQEVSNTEHKESELVNGTLQHYHENNKTIAELKEIISKLQSKSRRQEQELAQTTTAKAQLKKQFEELIKDFNIKLQEGIKKVSTLTNASKLKEVQLTRAEQQRLQEADSRILQLNATVSQCRDEKLGLEKSVRQGSGWIAHLNESLHTCAAQNSILVNTNAQCQKQYSDLKHTALQFISKVSTLVTNKAQQRKVEVTQAGTKIQELQAKNKDLKKAVMQCNGEKTTLQKTKSQSDAKNEELSTTVQNCTAKGASLSNAGAQYAKEKIELNKELQSCRYDAVVALTANAQCINQIAVLKSQVKERDDALLQTKDQLKEVNINITLRITQCSSQKEDIQKALETCNAVNLDYHGKILQCMKNYSEMRQAYKNESETKDWKFEHTLEEWYAVSRQLLNKSKRCEKERATLQTTAAQLLTQNSALVTAVSYCNGEIAQFNRTATQLTAENAVLLLMSSQCAKASEQYDYTLKRCQARTADLSGSVEKLQEHTTALNKMASKKDVALAKAHGSIQDLSAKNVILQHAFQVCRKDGAELSKSVAGLIFQNTQLESRVKQLGQETLELKTGAAQLLAIGVALNEAVAQSEGERTKQKQVLEQCSNDKHTLQTSMSNLRSENSELNASVSQCQVDKSKLKAAAAILNTRISDLSNSASLLQQENCKLNSTATQCARDNLDLRSVIVQLETDKVKLNRSLIESHENSFILQKTAEQCYTDKDGLRNSVQELTLGKSKLSSDVAQCREEKSGLEKTCEDLISGKDSLERKIAACEKKGFELNSKFARVQEKYAELKALQEIVGLGESCSNVTVRCSEGLACSGDDESVCVPVCNRVLAPDVLNAEVTWEGSGSSYRGSITCIPDAYYSGTDQPSVYCNDTGIEGWVTAMEGHCDETTWYNFTAAPGPEYVIPFTPEAGWSACVVATPLKTEDSSTIHFRIDLKASDNSTLMRMKTTVDTDYEDDLSCWSTVFSSKRADDKSYKDYDKNFTGNFPIDGDQILMEITASSETQFTVKVKGDVHATYDLSSSPLHLATTRVSKFRVSGDLFVSSLNLRCHPRD</sequence>
<dbReference type="EMBL" id="JBAMIC010000001">
    <property type="protein sequence ID" value="KAK7114163.1"/>
    <property type="molecule type" value="Genomic_DNA"/>
</dbReference>
<keyword evidence="5" id="KW-1185">Reference proteome</keyword>
<evidence type="ECO:0000313" key="5">
    <source>
        <dbReference type="Proteomes" id="UP001374579"/>
    </source>
</evidence>
<feature type="region of interest" description="Disordered" evidence="2">
    <location>
        <begin position="22"/>
        <end position="62"/>
    </location>
</feature>
<evidence type="ECO:0000256" key="3">
    <source>
        <dbReference type="SAM" id="SignalP"/>
    </source>
</evidence>
<dbReference type="PROSITE" id="PS51257">
    <property type="entry name" value="PROKAR_LIPOPROTEIN"/>
    <property type="match status" value="1"/>
</dbReference>
<gene>
    <name evidence="4" type="ORF">V1264_000272</name>
</gene>
<feature type="coiled-coil region" evidence="1">
    <location>
        <begin position="66"/>
        <end position="153"/>
    </location>
</feature>
<feature type="chain" id="PRO_5042936414" evidence="3">
    <location>
        <begin position="23"/>
        <end position="1133"/>
    </location>
</feature>
<feature type="compositionally biased region" description="Basic and acidic residues" evidence="2">
    <location>
        <begin position="38"/>
        <end position="62"/>
    </location>
</feature>
<evidence type="ECO:0000256" key="2">
    <source>
        <dbReference type="SAM" id="MobiDB-lite"/>
    </source>
</evidence>
<accession>A0AAN9BZH2</accession>
<comment type="caution">
    <text evidence="4">The sequence shown here is derived from an EMBL/GenBank/DDBJ whole genome shotgun (WGS) entry which is preliminary data.</text>
</comment>
<evidence type="ECO:0000313" key="4">
    <source>
        <dbReference type="EMBL" id="KAK7114163.1"/>
    </source>
</evidence>
<evidence type="ECO:0000256" key="1">
    <source>
        <dbReference type="SAM" id="Coils"/>
    </source>
</evidence>
<feature type="signal peptide" evidence="3">
    <location>
        <begin position="1"/>
        <end position="22"/>
    </location>
</feature>
<reference evidence="4 5" key="1">
    <citation type="submission" date="2024-02" db="EMBL/GenBank/DDBJ databases">
        <title>Chromosome-scale genome assembly of the rough periwinkle Littorina saxatilis.</title>
        <authorList>
            <person name="De Jode A."/>
            <person name="Faria R."/>
            <person name="Formenti G."/>
            <person name="Sims Y."/>
            <person name="Smith T.P."/>
            <person name="Tracey A."/>
            <person name="Wood J.M.D."/>
            <person name="Zagrodzka Z.B."/>
            <person name="Johannesson K."/>
            <person name="Butlin R.K."/>
            <person name="Leder E.H."/>
        </authorList>
    </citation>
    <scope>NUCLEOTIDE SEQUENCE [LARGE SCALE GENOMIC DNA]</scope>
    <source>
        <strain evidence="4">Snail1</strain>
        <tissue evidence="4">Muscle</tissue>
    </source>
</reference>
<dbReference type="Proteomes" id="UP001374579">
    <property type="component" value="Unassembled WGS sequence"/>
</dbReference>
<dbReference type="PANTHER" id="PTHR23159">
    <property type="entry name" value="CENTROSOMAL PROTEIN 2"/>
    <property type="match status" value="1"/>
</dbReference>
<proteinExistence type="predicted"/>
<keyword evidence="1" id="KW-0175">Coiled coil</keyword>
<dbReference type="Gene3D" id="6.10.250.370">
    <property type="match status" value="1"/>
</dbReference>